<dbReference type="Proteomes" id="UP000605846">
    <property type="component" value="Unassembled WGS sequence"/>
</dbReference>
<feature type="compositionally biased region" description="Low complexity" evidence="1">
    <location>
        <begin position="243"/>
        <end position="259"/>
    </location>
</feature>
<dbReference type="GO" id="GO:0003700">
    <property type="term" value="F:DNA-binding transcription factor activity"/>
    <property type="evidence" value="ECO:0007669"/>
    <property type="project" value="InterPro"/>
</dbReference>
<dbReference type="InterPro" id="IPR046347">
    <property type="entry name" value="bZIP_sf"/>
</dbReference>
<dbReference type="Gene3D" id="3.30.160.60">
    <property type="entry name" value="Classic Zinc Finger"/>
    <property type="match status" value="1"/>
</dbReference>
<accession>A0A8H7BKA7</accession>
<dbReference type="EMBL" id="JABAYA010000176">
    <property type="protein sequence ID" value="KAF7722794.1"/>
    <property type="molecule type" value="Genomic_DNA"/>
</dbReference>
<organism evidence="3 4">
    <name type="scientific">Apophysomyces ossiformis</name>
    <dbReference type="NCBI Taxonomy" id="679940"/>
    <lineage>
        <taxon>Eukaryota</taxon>
        <taxon>Fungi</taxon>
        <taxon>Fungi incertae sedis</taxon>
        <taxon>Mucoromycota</taxon>
        <taxon>Mucoromycotina</taxon>
        <taxon>Mucoromycetes</taxon>
        <taxon>Mucorales</taxon>
        <taxon>Mucorineae</taxon>
        <taxon>Mucoraceae</taxon>
        <taxon>Apophysomyces</taxon>
    </lineage>
</organism>
<dbReference type="AlphaFoldDB" id="A0A8H7BKA7"/>
<dbReference type="InterPro" id="IPR004827">
    <property type="entry name" value="bZIP"/>
</dbReference>
<protein>
    <recommendedName>
        <fullName evidence="2">BZIP domain-containing protein</fullName>
    </recommendedName>
</protein>
<feature type="region of interest" description="Disordered" evidence="1">
    <location>
        <begin position="240"/>
        <end position="268"/>
    </location>
</feature>
<dbReference type="SMART" id="SM00338">
    <property type="entry name" value="BRLZ"/>
    <property type="match status" value="1"/>
</dbReference>
<proteinExistence type="predicted"/>
<feature type="domain" description="BZIP" evidence="2">
    <location>
        <begin position="173"/>
        <end position="223"/>
    </location>
</feature>
<reference evidence="3" key="1">
    <citation type="submission" date="2020-01" db="EMBL/GenBank/DDBJ databases">
        <title>Genome Sequencing of Three Apophysomyces-Like Fungal Strains Confirms a Novel Fungal Genus in the Mucoromycota with divergent Burkholderia-like Endosymbiotic Bacteria.</title>
        <authorList>
            <person name="Stajich J.E."/>
            <person name="Macias A.M."/>
            <person name="Carter-House D."/>
            <person name="Lovett B."/>
            <person name="Kasson L.R."/>
            <person name="Berry K."/>
            <person name="Grigoriev I."/>
            <person name="Chang Y."/>
            <person name="Spatafora J."/>
            <person name="Kasson M.T."/>
        </authorList>
    </citation>
    <scope>NUCLEOTIDE SEQUENCE</scope>
    <source>
        <strain evidence="3">NRRL A-21654</strain>
    </source>
</reference>
<sequence length="268" mass="29354">MTDNEVYDTTKTTHAAFSDTKGISLFPPLDSYMISPCDVPTSSSPYTYDASSRSPMAIQMPYIQDESSPSSQETRNPSPSVMAQSTLATAGMTTTTNHSNTTMPANSPDGHGMTSMSFNISWGGNDTPPVEVHPAEEELPLMPTKPLPKPRGVRKLPEPEPAEDGTIDEDVLKRRKNTYAARRSRMKKFLNVQNLESRVTHLQSENAKLVLNNAVLESEKKSLLAKEVEYKKRIKQLESIIKGSGSSPASEPSSTTSSETMEAWVIGQ</sequence>
<evidence type="ECO:0000313" key="3">
    <source>
        <dbReference type="EMBL" id="KAF7722794.1"/>
    </source>
</evidence>
<evidence type="ECO:0000259" key="2">
    <source>
        <dbReference type="PROSITE" id="PS50217"/>
    </source>
</evidence>
<dbReference type="SUPFAM" id="SSF57959">
    <property type="entry name" value="Leucine zipper domain"/>
    <property type="match status" value="1"/>
</dbReference>
<feature type="region of interest" description="Disordered" evidence="1">
    <location>
        <begin position="140"/>
        <end position="165"/>
    </location>
</feature>
<evidence type="ECO:0000256" key="1">
    <source>
        <dbReference type="SAM" id="MobiDB-lite"/>
    </source>
</evidence>
<keyword evidence="4" id="KW-1185">Reference proteome</keyword>
<evidence type="ECO:0000313" key="4">
    <source>
        <dbReference type="Proteomes" id="UP000605846"/>
    </source>
</evidence>
<dbReference type="OrthoDB" id="2257100at2759"/>
<gene>
    <name evidence="3" type="ORF">EC973_002678</name>
</gene>
<dbReference type="PROSITE" id="PS00036">
    <property type="entry name" value="BZIP_BASIC"/>
    <property type="match status" value="1"/>
</dbReference>
<dbReference type="Pfam" id="PF07716">
    <property type="entry name" value="bZIP_2"/>
    <property type="match status" value="1"/>
</dbReference>
<dbReference type="CDD" id="cd12193">
    <property type="entry name" value="bZIP_GCN4"/>
    <property type="match status" value="1"/>
</dbReference>
<comment type="caution">
    <text evidence="3">The sequence shown here is derived from an EMBL/GenBank/DDBJ whole genome shotgun (WGS) entry which is preliminary data.</text>
</comment>
<dbReference type="PROSITE" id="PS50217">
    <property type="entry name" value="BZIP"/>
    <property type="match status" value="1"/>
</dbReference>
<name>A0A8H7BKA7_9FUNG</name>